<gene>
    <name evidence="1" type="ORF">NOXIFER_227</name>
</gene>
<dbReference type="GO" id="GO:0004527">
    <property type="term" value="F:exonuclease activity"/>
    <property type="evidence" value="ECO:0007669"/>
    <property type="project" value="UniProtKB-KW"/>
</dbReference>
<keyword evidence="1" id="KW-0378">Hydrolase</keyword>
<dbReference type="EMBL" id="MF063068">
    <property type="protein sequence ID" value="ARV77392.1"/>
    <property type="molecule type" value="Genomic_DNA"/>
</dbReference>
<reference evidence="1 2" key="1">
    <citation type="submission" date="2017-05" db="EMBL/GenBank/DDBJ databases">
        <authorList>
            <person name="Song R."/>
            <person name="Chenine A.L."/>
            <person name="Ruprecht R.M."/>
        </authorList>
    </citation>
    <scope>NUCLEOTIDE SEQUENCE [LARGE SCALE GENOMIC DNA]</scope>
</reference>
<name>A0A1Y0SV47_9CAUD</name>
<protein>
    <submittedName>
        <fullName evidence="1">Putative exonuclease</fullName>
    </submittedName>
</protein>
<organism evidence="1 2">
    <name type="scientific">Pseudomonas phage Noxifer</name>
    <dbReference type="NCBI Taxonomy" id="2006684"/>
    <lineage>
        <taxon>Viruses</taxon>
        <taxon>Duplodnaviria</taxon>
        <taxon>Heunggongvirae</taxon>
        <taxon>Uroviricota</taxon>
        <taxon>Caudoviricetes</taxon>
        <taxon>Chimalliviridae</taxon>
        <taxon>Noxifervirus</taxon>
        <taxon>Noxifervirus noxifer</taxon>
    </lineage>
</organism>
<dbReference type="Gene3D" id="3.30.420.10">
    <property type="entry name" value="Ribonuclease H-like superfamily/Ribonuclease H"/>
    <property type="match status" value="1"/>
</dbReference>
<proteinExistence type="predicted"/>
<dbReference type="Proteomes" id="UP000224829">
    <property type="component" value="Segment"/>
</dbReference>
<evidence type="ECO:0000313" key="2">
    <source>
        <dbReference type="Proteomes" id="UP000224829"/>
    </source>
</evidence>
<dbReference type="SUPFAM" id="SSF53098">
    <property type="entry name" value="Ribonuclease H-like"/>
    <property type="match status" value="1"/>
</dbReference>
<keyword evidence="1" id="KW-0269">Exonuclease</keyword>
<sequence length="143" mass="16311">MNCFIDCEFNGGHGELISMAIVSEDGQRVFYEVVEHKQPTEEWVVENVMPILNKPAIPMAAFKERLKKFLDAFPKLTLIADHAADLFYFTQVIIGAEGWMMVEYQLDLRVDPAISAKKSTQKHNALEDAKALRLSWLQHNGFI</sequence>
<dbReference type="GO" id="GO:0003676">
    <property type="term" value="F:nucleic acid binding"/>
    <property type="evidence" value="ECO:0007669"/>
    <property type="project" value="InterPro"/>
</dbReference>
<keyword evidence="1" id="KW-0540">Nuclease</keyword>
<dbReference type="InterPro" id="IPR012337">
    <property type="entry name" value="RNaseH-like_sf"/>
</dbReference>
<keyword evidence="2" id="KW-1185">Reference proteome</keyword>
<dbReference type="OrthoDB" id="19054at10239"/>
<evidence type="ECO:0000313" key="1">
    <source>
        <dbReference type="EMBL" id="ARV77392.1"/>
    </source>
</evidence>
<accession>A0A1Y0SV47</accession>
<dbReference type="InterPro" id="IPR036397">
    <property type="entry name" value="RNaseH_sf"/>
</dbReference>